<evidence type="ECO:0000313" key="2">
    <source>
        <dbReference type="EMBL" id="BBC29818.1"/>
    </source>
</evidence>
<gene>
    <name evidence="2" type="ORF">SGFS_011120</name>
</gene>
<reference evidence="2 3" key="1">
    <citation type="journal article" date="2010" name="ChemBioChem">
        <title>Cloning and characterization of the biosynthetic gene cluster of 16-membered macrolide antibiotic FD-891: involvement of a dual functional cytochrome P450 monooxygenase catalyzing epoxidation and hydroxylation.</title>
        <authorList>
            <person name="Kudo F."/>
            <person name="Motegi A."/>
            <person name="Mizoue K."/>
            <person name="Eguchi T."/>
        </authorList>
    </citation>
    <scope>NUCLEOTIDE SEQUENCE [LARGE SCALE GENOMIC DNA]</scope>
    <source>
        <strain evidence="2 3">A-8890</strain>
    </source>
</reference>
<protein>
    <submittedName>
        <fullName evidence="2">Uncharacterized protein</fullName>
    </submittedName>
</protein>
<feature type="region of interest" description="Disordered" evidence="1">
    <location>
        <begin position="38"/>
        <end position="62"/>
    </location>
</feature>
<evidence type="ECO:0000256" key="1">
    <source>
        <dbReference type="SAM" id="MobiDB-lite"/>
    </source>
</evidence>
<keyword evidence="3" id="KW-1185">Reference proteome</keyword>
<feature type="compositionally biased region" description="Low complexity" evidence="1">
    <location>
        <begin position="38"/>
        <end position="56"/>
    </location>
</feature>
<proteinExistence type="predicted"/>
<evidence type="ECO:0000313" key="3">
    <source>
        <dbReference type="Proteomes" id="UP001321542"/>
    </source>
</evidence>
<name>A0ABM7F222_9ACTN</name>
<reference evidence="2 3" key="2">
    <citation type="journal article" date="2023" name="ChemBioChem">
        <title>Acyltransferase Domain Exchange between Two Independent Type I Polyketide Synthases in the Same Producer Strain of Macrolide Antibiotics.</title>
        <authorList>
            <person name="Kudo F."/>
            <person name="Kishikawa K."/>
            <person name="Tsuboi K."/>
            <person name="Kido T."/>
            <person name="Usui T."/>
            <person name="Hashimoto J."/>
            <person name="Shin-Ya K."/>
            <person name="Miyanaga A."/>
            <person name="Eguchi T."/>
        </authorList>
    </citation>
    <scope>NUCLEOTIDE SEQUENCE [LARGE SCALE GENOMIC DNA]</scope>
    <source>
        <strain evidence="2 3">A-8890</strain>
    </source>
</reference>
<organism evidence="2 3">
    <name type="scientific">Streptomyces graminofaciens</name>
    <dbReference type="NCBI Taxonomy" id="68212"/>
    <lineage>
        <taxon>Bacteria</taxon>
        <taxon>Bacillati</taxon>
        <taxon>Actinomycetota</taxon>
        <taxon>Actinomycetes</taxon>
        <taxon>Kitasatosporales</taxon>
        <taxon>Streptomycetaceae</taxon>
        <taxon>Streptomyces</taxon>
    </lineage>
</organism>
<dbReference type="Proteomes" id="UP001321542">
    <property type="component" value="Chromosome"/>
</dbReference>
<sequence length="62" mass="6540">MAVRYPRRRSVAITPLAAVDVGDRPVAELDEVVDDLPDPVVVGGPYDVQVGVGDPPADGDDR</sequence>
<accession>A0ABM7F222</accession>
<dbReference type="EMBL" id="AP018448">
    <property type="protein sequence ID" value="BBC29818.1"/>
    <property type="molecule type" value="Genomic_DNA"/>
</dbReference>